<accession>A0ABN7T3K3</accession>
<feature type="compositionally biased region" description="Basic and acidic residues" evidence="1">
    <location>
        <begin position="529"/>
        <end position="540"/>
    </location>
</feature>
<name>A0ABN7T3K3_OIKDI</name>
<dbReference type="Proteomes" id="UP001158576">
    <property type="component" value="Chromosome 2"/>
</dbReference>
<proteinExistence type="predicted"/>
<feature type="region of interest" description="Disordered" evidence="1">
    <location>
        <begin position="483"/>
        <end position="540"/>
    </location>
</feature>
<dbReference type="PANTHER" id="PTHR13217">
    <property type="entry name" value="PLECKSTRIN HOMOLOGY DOMAIN-CONTAINING FAMILY G MEMBER 7"/>
    <property type="match status" value="1"/>
</dbReference>
<dbReference type="PROSITE" id="PS50010">
    <property type="entry name" value="DH_2"/>
    <property type="match status" value="1"/>
</dbReference>
<dbReference type="PANTHER" id="PTHR13217:SF11">
    <property type="entry name" value="PLECKSTRIN HOMOLOGY DOMAIN-CONTAINING FAMILY G MEMBER 5"/>
    <property type="match status" value="1"/>
</dbReference>
<evidence type="ECO:0000259" key="2">
    <source>
        <dbReference type="PROSITE" id="PS50010"/>
    </source>
</evidence>
<dbReference type="SUPFAM" id="SSF48065">
    <property type="entry name" value="DBL homology domain (DH-domain)"/>
    <property type="match status" value="1"/>
</dbReference>
<organism evidence="3 4">
    <name type="scientific">Oikopleura dioica</name>
    <name type="common">Tunicate</name>
    <dbReference type="NCBI Taxonomy" id="34765"/>
    <lineage>
        <taxon>Eukaryota</taxon>
        <taxon>Metazoa</taxon>
        <taxon>Chordata</taxon>
        <taxon>Tunicata</taxon>
        <taxon>Appendicularia</taxon>
        <taxon>Copelata</taxon>
        <taxon>Oikopleuridae</taxon>
        <taxon>Oikopleura</taxon>
    </lineage>
</organism>
<dbReference type="Pfam" id="PF00621">
    <property type="entry name" value="RhoGEF"/>
    <property type="match status" value="1"/>
</dbReference>
<feature type="domain" description="DH" evidence="2">
    <location>
        <begin position="61"/>
        <end position="258"/>
    </location>
</feature>
<dbReference type="InterPro" id="IPR000219">
    <property type="entry name" value="DH_dom"/>
</dbReference>
<evidence type="ECO:0000313" key="3">
    <source>
        <dbReference type="EMBL" id="CAG5112071.1"/>
    </source>
</evidence>
<keyword evidence="4" id="KW-1185">Reference proteome</keyword>
<dbReference type="EMBL" id="OU015567">
    <property type="protein sequence ID" value="CAG5112071.1"/>
    <property type="molecule type" value="Genomic_DNA"/>
</dbReference>
<dbReference type="InterPro" id="IPR035899">
    <property type="entry name" value="DBL_dom_sf"/>
</dbReference>
<protein>
    <submittedName>
        <fullName evidence="3">Oidioi.mRNA.OKI2018_I69.chr2.g6327.t1.cds</fullName>
    </submittedName>
</protein>
<evidence type="ECO:0000313" key="4">
    <source>
        <dbReference type="Proteomes" id="UP001158576"/>
    </source>
</evidence>
<dbReference type="InterPro" id="IPR040181">
    <property type="entry name" value="PKHG5/7"/>
</dbReference>
<feature type="compositionally biased region" description="Basic residues" evidence="1">
    <location>
        <begin position="511"/>
        <end position="520"/>
    </location>
</feature>
<dbReference type="SMART" id="SM00325">
    <property type="entry name" value="RhoGEF"/>
    <property type="match status" value="1"/>
</dbReference>
<dbReference type="Gene3D" id="1.20.900.10">
    <property type="entry name" value="Dbl homology (DH) domain"/>
    <property type="match status" value="1"/>
</dbReference>
<sequence length="540" mass="61575">MEQLEEIFQGYTRNGFPKLPPEIMGTKQSVIDEKALELLTLPKHWKEIIKDAAQLEKRNKSFQEAIWEIFTTERVYILNLKMGLDCYIGFLIDIQQQGLLIDVEIAKLLLNLKELYQIHLHEWKSTLLPIIKDIESSGKALNAAQVLEIYDGLSERLQKPYLKYLSGASEAMHYAREKEETNLLFKEFLKLCEKQRATLGVMFGSLESILCSPHQRITRYGLLLTPIIKYCDDDGESKKKLEEVHKKADALCRWLNNRVKLSELNKQYIGNNFDFYIKTPNTSTVRNEMLLYSAKGFDAFSEIPGSQVKGQKRMVLDERDDVTLLLPKKEKILTKILTDCLLVFTAQESSVKSSKVKKLFLCFPPLKIDTLYPIVFDQVKITLVSVGPYGCPEQSLTISFPTEENCSSFMAKIREAREQYQLIKQGQSLSDELMRKLDEVVLSSNHIDSDPETPDECVASLKDQKPRARAVVPLNIDLNFDASELGLTSPSPKETPEDPSSPASTFVTVGKSKKTKRRSVMKFFKSKNSSKDTSTENNNK</sequence>
<gene>
    <name evidence="3" type="ORF">OKIOD_LOCUS15092</name>
</gene>
<reference evidence="3 4" key="1">
    <citation type="submission" date="2021-04" db="EMBL/GenBank/DDBJ databases">
        <authorList>
            <person name="Bliznina A."/>
        </authorList>
    </citation>
    <scope>NUCLEOTIDE SEQUENCE [LARGE SCALE GENOMIC DNA]</scope>
</reference>
<evidence type="ECO:0000256" key="1">
    <source>
        <dbReference type="SAM" id="MobiDB-lite"/>
    </source>
</evidence>